<dbReference type="PANTHER" id="PTHR43406:SF1">
    <property type="entry name" value="TRYPTOPHAN SYNTHASE ALPHA CHAIN, CHLOROPLASTIC"/>
    <property type="match status" value="1"/>
</dbReference>
<accession>A0ABQ6CVL6</accession>
<evidence type="ECO:0000313" key="10">
    <source>
        <dbReference type="EMBL" id="GLS23035.1"/>
    </source>
</evidence>
<comment type="function">
    <text evidence="8">The alpha subunit is responsible for the aldol cleavage of indoleglycerol phosphate to indole and glyceraldehyde 3-phosphate.</text>
</comment>
<dbReference type="Gene3D" id="3.20.20.70">
    <property type="entry name" value="Aldolase class I"/>
    <property type="match status" value="1"/>
</dbReference>
<gene>
    <name evidence="8 10" type="primary">trpA</name>
    <name evidence="10" type="ORF">GCM10007874_60550</name>
</gene>
<dbReference type="CDD" id="cd04724">
    <property type="entry name" value="Tryptophan_synthase_alpha"/>
    <property type="match status" value="1"/>
</dbReference>
<evidence type="ECO:0000313" key="11">
    <source>
        <dbReference type="Proteomes" id="UP001156882"/>
    </source>
</evidence>
<evidence type="ECO:0000256" key="9">
    <source>
        <dbReference type="RuleBase" id="RU003662"/>
    </source>
</evidence>
<dbReference type="SUPFAM" id="SSF51366">
    <property type="entry name" value="Ribulose-phoshate binding barrel"/>
    <property type="match status" value="1"/>
</dbReference>
<evidence type="ECO:0000256" key="1">
    <source>
        <dbReference type="ARBA" id="ARBA00004733"/>
    </source>
</evidence>
<evidence type="ECO:0000256" key="8">
    <source>
        <dbReference type="HAMAP-Rule" id="MF_00131"/>
    </source>
</evidence>
<dbReference type="PANTHER" id="PTHR43406">
    <property type="entry name" value="TRYPTOPHAN SYNTHASE, ALPHA CHAIN"/>
    <property type="match status" value="1"/>
</dbReference>
<comment type="pathway">
    <text evidence="1 8">Amino-acid biosynthesis; L-tryptophan biosynthesis; L-tryptophan from chorismate: step 5/5.</text>
</comment>
<dbReference type="NCBIfam" id="TIGR00262">
    <property type="entry name" value="trpA"/>
    <property type="match status" value="1"/>
</dbReference>
<dbReference type="EMBL" id="BSPC01000069">
    <property type="protein sequence ID" value="GLS23035.1"/>
    <property type="molecule type" value="Genomic_DNA"/>
</dbReference>
<feature type="active site" description="Proton acceptor" evidence="8">
    <location>
        <position position="50"/>
    </location>
</feature>
<comment type="caution">
    <text evidence="10">The sequence shown here is derived from an EMBL/GenBank/DDBJ whole genome shotgun (WGS) entry which is preliminary data.</text>
</comment>
<keyword evidence="5 8" id="KW-0057">Aromatic amino acid biosynthesis</keyword>
<dbReference type="InterPro" id="IPR011060">
    <property type="entry name" value="RibuloseP-bd_barrel"/>
</dbReference>
<dbReference type="InterPro" id="IPR002028">
    <property type="entry name" value="Trp_synthase_suA"/>
</dbReference>
<proteinExistence type="inferred from homology"/>
<dbReference type="Proteomes" id="UP001156882">
    <property type="component" value="Unassembled WGS sequence"/>
</dbReference>
<evidence type="ECO:0000256" key="4">
    <source>
        <dbReference type="ARBA" id="ARBA00022822"/>
    </source>
</evidence>
<dbReference type="HAMAP" id="MF_00131">
    <property type="entry name" value="Trp_synth_alpha"/>
    <property type="match status" value="1"/>
</dbReference>
<dbReference type="EC" id="4.2.1.20" evidence="8"/>
<evidence type="ECO:0000256" key="3">
    <source>
        <dbReference type="ARBA" id="ARBA00022605"/>
    </source>
</evidence>
<comment type="catalytic activity">
    <reaction evidence="7 8">
        <text>(1S,2R)-1-C-(indol-3-yl)glycerol 3-phosphate + L-serine = D-glyceraldehyde 3-phosphate + L-tryptophan + H2O</text>
        <dbReference type="Rhea" id="RHEA:10532"/>
        <dbReference type="ChEBI" id="CHEBI:15377"/>
        <dbReference type="ChEBI" id="CHEBI:33384"/>
        <dbReference type="ChEBI" id="CHEBI:57912"/>
        <dbReference type="ChEBI" id="CHEBI:58866"/>
        <dbReference type="ChEBI" id="CHEBI:59776"/>
        <dbReference type="EC" id="4.2.1.20"/>
    </reaction>
</comment>
<organism evidence="10 11">
    <name type="scientific">Labrys miyagiensis</name>
    <dbReference type="NCBI Taxonomy" id="346912"/>
    <lineage>
        <taxon>Bacteria</taxon>
        <taxon>Pseudomonadati</taxon>
        <taxon>Pseudomonadota</taxon>
        <taxon>Alphaproteobacteria</taxon>
        <taxon>Hyphomicrobiales</taxon>
        <taxon>Xanthobacteraceae</taxon>
        <taxon>Labrys</taxon>
    </lineage>
</organism>
<reference evidence="11" key="1">
    <citation type="journal article" date="2019" name="Int. J. Syst. Evol. Microbiol.">
        <title>The Global Catalogue of Microorganisms (GCM) 10K type strain sequencing project: providing services to taxonomists for standard genome sequencing and annotation.</title>
        <authorList>
            <consortium name="The Broad Institute Genomics Platform"/>
            <consortium name="The Broad Institute Genome Sequencing Center for Infectious Disease"/>
            <person name="Wu L."/>
            <person name="Ma J."/>
        </authorList>
    </citation>
    <scope>NUCLEOTIDE SEQUENCE [LARGE SCALE GENOMIC DNA]</scope>
    <source>
        <strain evidence="11">NBRC 101365</strain>
    </source>
</reference>
<comment type="similarity">
    <text evidence="8 9">Belongs to the TrpA family.</text>
</comment>
<dbReference type="RefSeq" id="WP_284315972.1">
    <property type="nucleotide sequence ID" value="NZ_BSPC01000069.1"/>
</dbReference>
<sequence>MTSRLTARFAALAAERRAALVTFVTAGDPDIETSAKILAGLPAAGADIIEFGMPFTDPMADGPAIQAAGLRALKAGMTLTKTLGVIRDFRQSNDATPIILMGYFNPIYIYGVERFLVDAKAAGVDGLIVVDLPPEEDDELCLPALKAGIAFIRLATPTTDDKRLPKVLQNTSGFVYYVSITGITGSATPDFNVVAGAVGRIKQHTDLPVCVGFGVKTAQHARAIAEGADGVVVGSALVEAVRTSLDGENRPTETTVPAVLALVSEIAKGAHSVTK</sequence>
<keyword evidence="6 8" id="KW-0456">Lyase</keyword>
<evidence type="ECO:0000256" key="2">
    <source>
        <dbReference type="ARBA" id="ARBA00011270"/>
    </source>
</evidence>
<comment type="subunit">
    <text evidence="2 8">Tetramer of two alpha and two beta chains.</text>
</comment>
<evidence type="ECO:0000256" key="5">
    <source>
        <dbReference type="ARBA" id="ARBA00023141"/>
    </source>
</evidence>
<dbReference type="InterPro" id="IPR013785">
    <property type="entry name" value="Aldolase_TIM"/>
</dbReference>
<keyword evidence="3 8" id="KW-0028">Amino-acid biosynthesis</keyword>
<keyword evidence="11" id="KW-1185">Reference proteome</keyword>
<dbReference type="Pfam" id="PF00290">
    <property type="entry name" value="Trp_syntA"/>
    <property type="match status" value="1"/>
</dbReference>
<protein>
    <recommendedName>
        <fullName evidence="8">Tryptophan synthase alpha chain</fullName>
        <ecNumber evidence="8">4.2.1.20</ecNumber>
    </recommendedName>
</protein>
<keyword evidence="4 8" id="KW-0822">Tryptophan biosynthesis</keyword>
<evidence type="ECO:0000256" key="6">
    <source>
        <dbReference type="ARBA" id="ARBA00023239"/>
    </source>
</evidence>
<feature type="active site" description="Proton acceptor" evidence="8">
    <location>
        <position position="61"/>
    </location>
</feature>
<name>A0ABQ6CVL6_9HYPH</name>
<evidence type="ECO:0000256" key="7">
    <source>
        <dbReference type="ARBA" id="ARBA00049047"/>
    </source>
</evidence>